<keyword evidence="2" id="KW-1185">Reference proteome</keyword>
<comment type="caution">
    <text evidence="1">The sequence shown here is derived from an EMBL/GenBank/DDBJ whole genome shotgun (WGS) entry which is preliminary data.</text>
</comment>
<gene>
    <name evidence="1" type="ORF">C4F49_16385</name>
</gene>
<reference evidence="1" key="1">
    <citation type="submission" date="2018-02" db="EMBL/GenBank/DDBJ databases">
        <authorList>
            <person name="Vasarhelyi B.M."/>
            <person name="Deshmukh S."/>
            <person name="Balint B."/>
            <person name="Kukolya J."/>
        </authorList>
    </citation>
    <scope>NUCLEOTIDE SEQUENCE</scope>
    <source>
        <strain evidence="1">KB22</strain>
    </source>
</reference>
<proteinExistence type="predicted"/>
<dbReference type="EMBL" id="PRDK01000009">
    <property type="protein sequence ID" value="MBE8715260.1"/>
    <property type="molecule type" value="Genomic_DNA"/>
</dbReference>
<organism evidence="1 2">
    <name type="scientific">Sphingobacterium hungaricum</name>
    <dbReference type="NCBI Taxonomy" id="2082723"/>
    <lineage>
        <taxon>Bacteria</taxon>
        <taxon>Pseudomonadati</taxon>
        <taxon>Bacteroidota</taxon>
        <taxon>Sphingobacteriia</taxon>
        <taxon>Sphingobacteriales</taxon>
        <taxon>Sphingobacteriaceae</taxon>
        <taxon>Sphingobacterium</taxon>
    </lineage>
</organism>
<protein>
    <submittedName>
        <fullName evidence="1">Uncharacterized protein</fullName>
    </submittedName>
</protein>
<evidence type="ECO:0000313" key="2">
    <source>
        <dbReference type="Proteomes" id="UP000616201"/>
    </source>
</evidence>
<accession>A0A928YSH6</accession>
<dbReference type="AlphaFoldDB" id="A0A928YSH6"/>
<dbReference type="Proteomes" id="UP000616201">
    <property type="component" value="Unassembled WGS sequence"/>
</dbReference>
<name>A0A928YSH6_9SPHI</name>
<sequence length="62" mass="7157">MAKFYFVKPTSILLLIQPLVMWRARDWFSRSIPQHILEPPSDRTPDSMLLINADIGKTTKAT</sequence>
<evidence type="ECO:0000313" key="1">
    <source>
        <dbReference type="EMBL" id="MBE8715260.1"/>
    </source>
</evidence>